<dbReference type="EMBL" id="JAZHXI010000007">
    <property type="protein sequence ID" value="KAL2070054.1"/>
    <property type="molecule type" value="Genomic_DNA"/>
</dbReference>
<comment type="caution">
    <text evidence="2">The sequence shown here is derived from an EMBL/GenBank/DDBJ whole genome shotgun (WGS) entry which is preliminary data.</text>
</comment>
<evidence type="ECO:0000313" key="2">
    <source>
        <dbReference type="EMBL" id="KAL2070054.1"/>
    </source>
</evidence>
<feature type="compositionally biased region" description="Polar residues" evidence="1">
    <location>
        <begin position="1"/>
        <end position="16"/>
    </location>
</feature>
<accession>A0ABR4CLL3</accession>
<feature type="compositionally biased region" description="Low complexity" evidence="1">
    <location>
        <begin position="17"/>
        <end position="36"/>
    </location>
</feature>
<sequence>MATNPSSTCANNGSVNSSTPAADATSTDTSSPSASTRETNSNLSTERITAYISNPNHPTNPAYTHISAAASINKHVNAAITVLNDFDAVMGR</sequence>
<organism evidence="2 3">
    <name type="scientific">Oculimacula yallundae</name>
    <dbReference type="NCBI Taxonomy" id="86028"/>
    <lineage>
        <taxon>Eukaryota</taxon>
        <taxon>Fungi</taxon>
        <taxon>Dikarya</taxon>
        <taxon>Ascomycota</taxon>
        <taxon>Pezizomycotina</taxon>
        <taxon>Leotiomycetes</taxon>
        <taxon>Helotiales</taxon>
        <taxon>Ploettnerulaceae</taxon>
        <taxon>Oculimacula</taxon>
    </lineage>
</organism>
<reference evidence="2 3" key="1">
    <citation type="journal article" date="2024" name="Commun. Biol.">
        <title>Comparative genomic analysis of thermophilic fungi reveals convergent evolutionary adaptations and gene losses.</title>
        <authorList>
            <person name="Steindorff A.S."/>
            <person name="Aguilar-Pontes M.V."/>
            <person name="Robinson A.J."/>
            <person name="Andreopoulos B."/>
            <person name="LaButti K."/>
            <person name="Kuo A."/>
            <person name="Mondo S."/>
            <person name="Riley R."/>
            <person name="Otillar R."/>
            <person name="Haridas S."/>
            <person name="Lipzen A."/>
            <person name="Grimwood J."/>
            <person name="Schmutz J."/>
            <person name="Clum A."/>
            <person name="Reid I.D."/>
            <person name="Moisan M.C."/>
            <person name="Butler G."/>
            <person name="Nguyen T.T.M."/>
            <person name="Dewar K."/>
            <person name="Conant G."/>
            <person name="Drula E."/>
            <person name="Henrissat B."/>
            <person name="Hansel C."/>
            <person name="Singer S."/>
            <person name="Hutchinson M.I."/>
            <person name="de Vries R.P."/>
            <person name="Natvig D.O."/>
            <person name="Powell A.J."/>
            <person name="Tsang A."/>
            <person name="Grigoriev I.V."/>
        </authorList>
    </citation>
    <scope>NUCLEOTIDE SEQUENCE [LARGE SCALE GENOMIC DNA]</scope>
    <source>
        <strain evidence="2 3">CBS 494.80</strain>
    </source>
</reference>
<name>A0ABR4CLL3_9HELO</name>
<feature type="compositionally biased region" description="Polar residues" evidence="1">
    <location>
        <begin position="37"/>
        <end position="47"/>
    </location>
</feature>
<evidence type="ECO:0000313" key="3">
    <source>
        <dbReference type="Proteomes" id="UP001595075"/>
    </source>
</evidence>
<evidence type="ECO:0000256" key="1">
    <source>
        <dbReference type="SAM" id="MobiDB-lite"/>
    </source>
</evidence>
<dbReference type="Proteomes" id="UP001595075">
    <property type="component" value="Unassembled WGS sequence"/>
</dbReference>
<gene>
    <name evidence="2" type="ORF">VTL71DRAFT_14734</name>
</gene>
<protein>
    <submittedName>
        <fullName evidence="2">Uncharacterized protein</fullName>
    </submittedName>
</protein>
<proteinExistence type="predicted"/>
<keyword evidence="3" id="KW-1185">Reference proteome</keyword>
<feature type="region of interest" description="Disordered" evidence="1">
    <location>
        <begin position="1"/>
        <end position="47"/>
    </location>
</feature>